<sequence length="69" mass="7401">MPTAERKSNAMDIGDIAQVLSQIVDVAISPQRAEELIDEMSQLMWAISDLGPDAKDTLGRSNGVTDLAT</sequence>
<dbReference type="Proteomes" id="UP000704176">
    <property type="component" value="Unassembled WGS sequence"/>
</dbReference>
<evidence type="ECO:0000313" key="2">
    <source>
        <dbReference type="Proteomes" id="UP000704176"/>
    </source>
</evidence>
<keyword evidence="2" id="KW-1185">Reference proteome</keyword>
<proteinExistence type="predicted"/>
<name>A0ABS7VU32_9HYPH</name>
<evidence type="ECO:0000313" key="1">
    <source>
        <dbReference type="EMBL" id="MBZ6079086.1"/>
    </source>
</evidence>
<reference evidence="1 2" key="1">
    <citation type="submission" date="2021-09" db="EMBL/GenBank/DDBJ databases">
        <title>The complete genome sequence of a new microorganism.</title>
        <authorList>
            <person name="Zi Z."/>
        </authorList>
    </citation>
    <scope>NUCLEOTIDE SEQUENCE [LARGE SCALE GENOMIC DNA]</scope>
    <source>
        <strain evidence="1 2">WGZ8</strain>
    </source>
</reference>
<protein>
    <submittedName>
        <fullName evidence="1">Uncharacterized protein</fullName>
    </submittedName>
</protein>
<organism evidence="1 2">
    <name type="scientific">Microvirga puerhi</name>
    <dbReference type="NCBI Taxonomy" id="2876078"/>
    <lineage>
        <taxon>Bacteria</taxon>
        <taxon>Pseudomonadati</taxon>
        <taxon>Pseudomonadota</taxon>
        <taxon>Alphaproteobacteria</taxon>
        <taxon>Hyphomicrobiales</taxon>
        <taxon>Methylobacteriaceae</taxon>
        <taxon>Microvirga</taxon>
    </lineage>
</organism>
<gene>
    <name evidence="1" type="ORF">K9B37_22775</name>
</gene>
<dbReference type="RefSeq" id="WP_224315835.1">
    <property type="nucleotide sequence ID" value="NZ_JAIRBM010000027.1"/>
</dbReference>
<accession>A0ABS7VU32</accession>
<dbReference type="EMBL" id="JAIRBM010000027">
    <property type="protein sequence ID" value="MBZ6079086.1"/>
    <property type="molecule type" value="Genomic_DNA"/>
</dbReference>
<comment type="caution">
    <text evidence="1">The sequence shown here is derived from an EMBL/GenBank/DDBJ whole genome shotgun (WGS) entry which is preliminary data.</text>
</comment>